<evidence type="ECO:0000256" key="2">
    <source>
        <dbReference type="ARBA" id="ARBA00022676"/>
    </source>
</evidence>
<feature type="active site" description="Nucleophile" evidence="6">
    <location>
        <position position="374"/>
    </location>
</feature>
<comment type="similarity">
    <text evidence="6">Belongs to the glycosyl hydrolase 13 family. GlgE subfamily.</text>
</comment>
<feature type="binding site" evidence="6">
    <location>
        <position position="375"/>
    </location>
    <ligand>
        <name>alpha-maltose 1-phosphate</name>
        <dbReference type="ChEBI" id="CHEBI:63576"/>
    </ligand>
</feature>
<proteinExistence type="inferred from homology"/>
<dbReference type="Gene3D" id="1.20.58.80">
    <property type="entry name" value="Phosphotransferase system, lactose/cellobiose-type IIA subunit"/>
    <property type="match status" value="1"/>
</dbReference>
<dbReference type="KEGG" id="chyd:H4K34_13615"/>
<dbReference type="Pfam" id="PF11896">
    <property type="entry name" value="GlgE_dom_N_S"/>
    <property type="match status" value="1"/>
</dbReference>
<feature type="binding site" evidence="6">
    <location>
        <position position="243"/>
    </location>
    <ligand>
        <name>alpha-maltose 1-phosphate</name>
        <dbReference type="ChEBI" id="CHEBI:63576"/>
    </ligand>
</feature>
<dbReference type="SMART" id="SM00642">
    <property type="entry name" value="Aamy"/>
    <property type="match status" value="1"/>
</dbReference>
<dbReference type="AlphaFoldDB" id="A0A7H0VCG0"/>
<dbReference type="Gene3D" id="2.60.40.1180">
    <property type="entry name" value="Golgi alpha-mannosidase II"/>
    <property type="match status" value="1"/>
</dbReference>
<evidence type="ECO:0000256" key="3">
    <source>
        <dbReference type="ARBA" id="ARBA00022679"/>
    </source>
</evidence>
<feature type="site" description="Transition state stabilizer" evidence="6">
    <location>
        <position position="461"/>
    </location>
</feature>
<comment type="function">
    <text evidence="6">Maltosyltransferase that uses maltose 1-phosphate (M1P) as the sugar donor to elongate linear or branched alpha-(1-&gt;4)-glucans. Is involved in a branched alpha-glucan biosynthetic pathway from trehalose, together with TreS, Mak and GlgB.</text>
</comment>
<dbReference type="SUPFAM" id="SSF51011">
    <property type="entry name" value="Glycosyl hydrolase domain"/>
    <property type="match status" value="1"/>
</dbReference>
<evidence type="ECO:0000313" key="8">
    <source>
        <dbReference type="EMBL" id="QNR23408.1"/>
    </source>
</evidence>
<dbReference type="Gene3D" id="3.20.20.80">
    <property type="entry name" value="Glycosidases"/>
    <property type="match status" value="1"/>
</dbReference>
<dbReference type="SUPFAM" id="SSF51445">
    <property type="entry name" value="(Trans)glycosidases"/>
    <property type="match status" value="1"/>
</dbReference>
<comment type="catalytic activity">
    <reaction evidence="5 6">
        <text>alpha-maltose 1-phosphate + [(1-&gt;4)-alpha-D-glucosyl](n) = [(1-&gt;4)-alpha-D-glucosyl](n+2) + phosphate</text>
        <dbReference type="Rhea" id="RHEA:42692"/>
        <dbReference type="Rhea" id="RHEA-COMP:9584"/>
        <dbReference type="Rhea" id="RHEA-COMP:10183"/>
        <dbReference type="ChEBI" id="CHEBI:15444"/>
        <dbReference type="ChEBI" id="CHEBI:43474"/>
        <dbReference type="ChEBI" id="CHEBI:63576"/>
        <dbReference type="EC" id="2.4.99.16"/>
    </reaction>
</comment>
<dbReference type="CDD" id="cd11344">
    <property type="entry name" value="AmyAc_GlgE_like"/>
    <property type="match status" value="1"/>
</dbReference>
<keyword evidence="3 6" id="KW-0808">Transferase</keyword>
<feature type="active site" description="Proton donor" evidence="6">
    <location>
        <position position="403"/>
    </location>
</feature>
<keyword evidence="9" id="KW-1185">Reference proteome</keyword>
<feature type="binding site" evidence="6">
    <location>
        <position position="303"/>
    </location>
    <ligand>
        <name>alpha-maltose 1-phosphate</name>
        <dbReference type="ChEBI" id="CHEBI:63576"/>
    </ligand>
</feature>
<dbReference type="GO" id="GO:0004553">
    <property type="term" value="F:hydrolase activity, hydrolyzing O-glycosyl compounds"/>
    <property type="evidence" value="ECO:0007669"/>
    <property type="project" value="InterPro"/>
</dbReference>
<dbReference type="EMBL" id="CP060139">
    <property type="protein sequence ID" value="QNR23408.1"/>
    <property type="molecule type" value="Genomic_DNA"/>
</dbReference>
<dbReference type="RefSeq" id="WP_210757939.1">
    <property type="nucleotide sequence ID" value="NZ_CP060139.1"/>
</dbReference>
<dbReference type="Gene3D" id="2.60.40.10">
    <property type="entry name" value="Immunoglobulins"/>
    <property type="match status" value="1"/>
</dbReference>
<feature type="binding site" evidence="6">
    <location>
        <begin position="515"/>
        <end position="516"/>
    </location>
    <ligand>
        <name>alpha-maltose 1-phosphate</name>
        <dbReference type="ChEBI" id="CHEBI:63576"/>
    </ligand>
</feature>
<dbReference type="GO" id="GO:0030979">
    <property type="term" value="P:alpha-glucan biosynthetic process"/>
    <property type="evidence" value="ECO:0007669"/>
    <property type="project" value="UniProtKB-UniRule"/>
</dbReference>
<evidence type="ECO:0000256" key="1">
    <source>
        <dbReference type="ARBA" id="ARBA00011738"/>
    </source>
</evidence>
<dbReference type="PANTHER" id="PTHR47786">
    <property type="entry name" value="ALPHA-1,4-GLUCAN:MALTOSE-1-PHOSPHATE MALTOSYLTRANSFERASE"/>
    <property type="match status" value="1"/>
</dbReference>
<sequence>MSTKPKQGRSRVLISDIKPLVDCGRYPIKRVVDEALKVEATLVADGHDVLSGALAWRKKNAGKWQRVALKPIENDQYSAELSFSEIGAYEYKIEAWIDYALTWLHGLEKKFKDGQDVSVHLADGIPHLEFLKAKKLKEAASLIELISKDPNAAAEKALEPWLEEAFHKHPEKQLLSESDLLPAYCDRKKANFSAWYEFFPRSAAAEGHGTLQDVIKLLPRVADLGFDVLYLPPIHPIGEVNRKGKNNSTIAEEGDVGSPWGIGSKEGGHKSVHPELGTLDDYKELIQKANALDIEIAFDLAYQAAPDHPWVKEHPEWFKWRSDGTVQYAENPPKKYQDILPIYFESEDWENLWDELLSVILFWVDCGIKIFRVDNPHTKSIRFWEWAIAETQKLHPEVIFLAEAFTKPALMHALAKAGFSQSYSYFTWRNFRHELMDYMEEVSQGPGADYFRPNFWPNTPDILPYGLQSGNESLFMTRLFLAGTLSSNYGVYGPVYEQLAHESVPGKEEYFNSEKYEVQHHNWEAENKITWLMRVLNKARKEEKALQQNRNFQSLEIENQSLFAYLKWDGEEKTVCVVNLDPYNMQEGWLQLPHDFMPLSEGGYRMYDYISGAEYRWREEWNYVRLDPARPFHLFKVIG</sequence>
<evidence type="ECO:0000256" key="4">
    <source>
        <dbReference type="ARBA" id="ARBA00023277"/>
    </source>
</evidence>
<feature type="binding site" evidence="6">
    <location>
        <position position="338"/>
    </location>
    <ligand>
        <name>alpha-maltose 1-phosphate</name>
        <dbReference type="ChEBI" id="CHEBI:63576"/>
    </ligand>
</feature>
<dbReference type="PANTHER" id="PTHR47786:SF2">
    <property type="entry name" value="GLYCOSYL HYDROLASE FAMILY 13 CATALYTIC DOMAIN-CONTAINING PROTEIN"/>
    <property type="match status" value="1"/>
</dbReference>
<comment type="subunit">
    <text evidence="1 6">Homodimer.</text>
</comment>
<evidence type="ECO:0000256" key="6">
    <source>
        <dbReference type="HAMAP-Rule" id="MF_02124"/>
    </source>
</evidence>
<dbReference type="InterPro" id="IPR021828">
    <property type="entry name" value="GlgE_dom_N/S"/>
</dbReference>
<dbReference type="HAMAP" id="MF_02124">
    <property type="entry name" value="GlgE"/>
    <property type="match status" value="1"/>
</dbReference>
<reference evidence="8 9" key="1">
    <citation type="submission" date="2020-08" db="EMBL/GenBank/DDBJ databases">
        <title>Croceimicrobium hydrocarbonivorans gen. nov., sp. nov., a novel marine bacterium isolated from a bacterial consortium that degrades polyethylene terephthalate.</title>
        <authorList>
            <person name="Liu R."/>
        </authorList>
    </citation>
    <scope>NUCLEOTIDE SEQUENCE [LARGE SCALE GENOMIC DNA]</scope>
    <source>
        <strain evidence="8 9">A20-9</strain>
    </source>
</reference>
<evidence type="ECO:0000313" key="9">
    <source>
        <dbReference type="Proteomes" id="UP000516305"/>
    </source>
</evidence>
<name>A0A7H0VCG0_9FLAO</name>
<organism evidence="8 9">
    <name type="scientific">Croceimicrobium hydrocarbonivorans</name>
    <dbReference type="NCBI Taxonomy" id="2761580"/>
    <lineage>
        <taxon>Bacteria</taxon>
        <taxon>Pseudomonadati</taxon>
        <taxon>Bacteroidota</taxon>
        <taxon>Flavobacteriia</taxon>
        <taxon>Flavobacteriales</taxon>
        <taxon>Owenweeksiaceae</taxon>
        <taxon>Croceimicrobium</taxon>
    </lineage>
</organism>
<keyword evidence="4 6" id="KW-0119">Carbohydrate metabolism</keyword>
<gene>
    <name evidence="6" type="primary">glgE</name>
    <name evidence="8" type="ORF">H4K34_13615</name>
</gene>
<dbReference type="InterPro" id="IPR026585">
    <property type="entry name" value="GlgE"/>
</dbReference>
<dbReference type="InterPro" id="IPR013783">
    <property type="entry name" value="Ig-like_fold"/>
</dbReference>
<dbReference type="GO" id="GO:0016758">
    <property type="term" value="F:hexosyltransferase activity"/>
    <property type="evidence" value="ECO:0007669"/>
    <property type="project" value="UniProtKB-UniRule"/>
</dbReference>
<dbReference type="Pfam" id="PF00128">
    <property type="entry name" value="Alpha-amylase"/>
    <property type="match status" value="1"/>
</dbReference>
<evidence type="ECO:0000259" key="7">
    <source>
        <dbReference type="SMART" id="SM00642"/>
    </source>
</evidence>
<dbReference type="InterPro" id="IPR013780">
    <property type="entry name" value="Glyco_hydro_b"/>
</dbReference>
<keyword evidence="2 6" id="KW-0328">Glycosyltransferase</keyword>
<feature type="domain" description="Glycosyl hydrolase family 13 catalytic" evidence="7">
    <location>
        <begin position="197"/>
        <end position="540"/>
    </location>
</feature>
<protein>
    <recommendedName>
        <fullName evidence="6">Alpha-1,4-glucan:maltose-1-phosphate maltosyltransferase</fullName>
        <shortName evidence="6">GMPMT</shortName>
        <ecNumber evidence="6">2.4.99.16</ecNumber>
    </recommendedName>
    <alternativeName>
        <fullName evidence="6">(1-&gt;4)-alpha-D-glucan:maltose-1-phosphate alpha-D-maltosyltransferase</fullName>
    </alternativeName>
</protein>
<dbReference type="InterPro" id="IPR006047">
    <property type="entry name" value="GH13_cat_dom"/>
</dbReference>
<evidence type="ECO:0000256" key="5">
    <source>
        <dbReference type="ARBA" id="ARBA00048735"/>
    </source>
</evidence>
<dbReference type="InterPro" id="IPR049171">
    <property type="entry name" value="GLGE_C"/>
</dbReference>
<dbReference type="Proteomes" id="UP000516305">
    <property type="component" value="Chromosome"/>
</dbReference>
<dbReference type="InterPro" id="IPR017853">
    <property type="entry name" value="GH"/>
</dbReference>
<dbReference type="Pfam" id="PF21702">
    <property type="entry name" value="GLGE_C"/>
    <property type="match status" value="1"/>
</dbReference>
<dbReference type="EC" id="2.4.99.16" evidence="6"/>
<accession>A0A7H0VCG0</accession>